<keyword evidence="2" id="KW-1185">Reference proteome</keyword>
<evidence type="ECO:0000313" key="1">
    <source>
        <dbReference type="EMBL" id="GCD11566.1"/>
    </source>
</evidence>
<evidence type="ECO:0008006" key="3">
    <source>
        <dbReference type="Google" id="ProtNLM"/>
    </source>
</evidence>
<dbReference type="RefSeq" id="WP_307720498.1">
    <property type="nucleotide sequence ID" value="NZ_BHYK01000019.1"/>
</dbReference>
<evidence type="ECO:0000313" key="2">
    <source>
        <dbReference type="Proteomes" id="UP000287872"/>
    </source>
</evidence>
<dbReference type="AlphaFoldDB" id="A0A401UPW5"/>
<sequence length="61" mass="6828">MPFLGGIIAPNQGFWPKYYKGVYKKNNTVMVVSRGLGNSIVSQRIFNRPEIVSVTLKLGEN</sequence>
<name>A0A401UPW5_9CLOT</name>
<accession>A0A401UPW5</accession>
<organism evidence="1 2">
    <name type="scientific">Clostridium tagluense</name>
    <dbReference type="NCBI Taxonomy" id="360422"/>
    <lineage>
        <taxon>Bacteria</taxon>
        <taxon>Bacillati</taxon>
        <taxon>Bacillota</taxon>
        <taxon>Clostridia</taxon>
        <taxon>Eubacteriales</taxon>
        <taxon>Clostridiaceae</taxon>
        <taxon>Clostridium</taxon>
    </lineage>
</organism>
<protein>
    <recommendedName>
        <fullName evidence="3">Phosphoesterase</fullName>
    </recommendedName>
</protein>
<reference evidence="1 2" key="1">
    <citation type="submission" date="2018-11" db="EMBL/GenBank/DDBJ databases">
        <title>Genome sequencing and assembly of Clostridium tagluense strain A121.</title>
        <authorList>
            <person name="Murakami T."/>
            <person name="Segawa T."/>
            <person name="Shcherbakova V.A."/>
            <person name="Mori H."/>
            <person name="Yoshimura Y."/>
        </authorList>
    </citation>
    <scope>NUCLEOTIDE SEQUENCE [LARGE SCALE GENOMIC DNA]</scope>
    <source>
        <strain evidence="1 2">A121</strain>
    </source>
</reference>
<dbReference type="Proteomes" id="UP000287872">
    <property type="component" value="Unassembled WGS sequence"/>
</dbReference>
<proteinExistence type="predicted"/>
<comment type="caution">
    <text evidence="1">The sequence shown here is derived from an EMBL/GenBank/DDBJ whole genome shotgun (WGS) entry which is preliminary data.</text>
</comment>
<dbReference type="EMBL" id="BHYK01000019">
    <property type="protein sequence ID" value="GCD11566.1"/>
    <property type="molecule type" value="Genomic_DNA"/>
</dbReference>
<gene>
    <name evidence="1" type="ORF">Ctaglu_31890</name>
</gene>